<evidence type="ECO:0000256" key="6">
    <source>
        <dbReference type="ARBA" id="ARBA00022989"/>
    </source>
</evidence>
<dbReference type="InterPro" id="IPR001851">
    <property type="entry name" value="ABC_transp_permease"/>
</dbReference>
<feature type="transmembrane region" description="Helical" evidence="8">
    <location>
        <begin position="93"/>
        <end position="116"/>
    </location>
</feature>
<keyword evidence="4" id="KW-0997">Cell inner membrane</keyword>
<evidence type="ECO:0000313" key="10">
    <source>
        <dbReference type="Proteomes" id="UP000608530"/>
    </source>
</evidence>
<evidence type="ECO:0000256" key="3">
    <source>
        <dbReference type="ARBA" id="ARBA00022475"/>
    </source>
</evidence>
<protein>
    <submittedName>
        <fullName evidence="9">ABC transporter permease</fullName>
    </submittedName>
</protein>
<evidence type="ECO:0000256" key="5">
    <source>
        <dbReference type="ARBA" id="ARBA00022692"/>
    </source>
</evidence>
<evidence type="ECO:0000256" key="7">
    <source>
        <dbReference type="ARBA" id="ARBA00023136"/>
    </source>
</evidence>
<feature type="transmembrane region" description="Helical" evidence="8">
    <location>
        <begin position="253"/>
        <end position="272"/>
    </location>
</feature>
<comment type="caution">
    <text evidence="9">The sequence shown here is derived from an EMBL/GenBank/DDBJ whole genome shotgun (WGS) entry which is preliminary data.</text>
</comment>
<feature type="transmembrane region" description="Helical" evidence="8">
    <location>
        <begin position="172"/>
        <end position="198"/>
    </location>
</feature>
<feature type="transmembrane region" description="Helical" evidence="8">
    <location>
        <begin position="312"/>
        <end position="330"/>
    </location>
</feature>
<keyword evidence="10" id="KW-1185">Reference proteome</keyword>
<keyword evidence="6 8" id="KW-1133">Transmembrane helix</keyword>
<proteinExistence type="predicted"/>
<keyword evidence="7 8" id="KW-0472">Membrane</keyword>
<reference evidence="9" key="1">
    <citation type="submission" date="2020-12" db="EMBL/GenBank/DDBJ databases">
        <title>Leucobacter sp. CAS1, isolated from Chromium sludge.</title>
        <authorList>
            <person name="Xu Z."/>
        </authorList>
    </citation>
    <scope>NUCLEOTIDE SEQUENCE</scope>
    <source>
        <strain evidence="9">CSA1</strain>
    </source>
</reference>
<keyword evidence="2" id="KW-0813">Transport</keyword>
<evidence type="ECO:0000313" key="9">
    <source>
        <dbReference type="EMBL" id="MBK0418412.1"/>
    </source>
</evidence>
<feature type="transmembrane region" description="Helical" evidence="8">
    <location>
        <begin position="228"/>
        <end position="247"/>
    </location>
</feature>
<feature type="transmembrane region" description="Helical" evidence="8">
    <location>
        <begin position="123"/>
        <end position="146"/>
    </location>
</feature>
<evidence type="ECO:0000256" key="4">
    <source>
        <dbReference type="ARBA" id="ARBA00022519"/>
    </source>
</evidence>
<feature type="transmembrane region" description="Helical" evidence="8">
    <location>
        <begin position="56"/>
        <end position="81"/>
    </location>
</feature>
<accession>A0A934UUZ1</accession>
<feature type="transmembrane region" description="Helical" evidence="8">
    <location>
        <begin position="26"/>
        <end position="44"/>
    </location>
</feature>
<sequence length="336" mass="34595">MTQAPTTLPAAAAAEERPGSALLGGLLRYAFLFAFAAMFVFFSLRTPTFLGGSNLLNILQGSALLTLVALALTVVVAAGGIDLSVGVALDFGAWFSIVAMLSFGLPWPVALLCGLAGGALIGAVNAFLIVQLGVTPFLATLGTFFIGRSAQLIGTNGGANINFRQMPEGFQAVAGGSALGVSNQLVVVAVIAALYYLLLNRSKYGARIGAMGIQNSAARVAGIPTRKYRATVFVLAGLTAGVAGVLLSSDLRIYTPNAGFSYLLDGIAAVFIGASMHRDSRPNVLGTIVGVLFLSTLRVGLDLLGLDFNVKAALNGIVLLAALVLAYAVSKRARRT</sequence>
<evidence type="ECO:0000256" key="8">
    <source>
        <dbReference type="SAM" id="Phobius"/>
    </source>
</evidence>
<feature type="transmembrane region" description="Helical" evidence="8">
    <location>
        <begin position="284"/>
        <end position="306"/>
    </location>
</feature>
<evidence type="ECO:0000256" key="1">
    <source>
        <dbReference type="ARBA" id="ARBA00004651"/>
    </source>
</evidence>
<organism evidence="9 10">
    <name type="scientific">Leucobacter chromiisoli</name>
    <dbReference type="NCBI Taxonomy" id="2796471"/>
    <lineage>
        <taxon>Bacteria</taxon>
        <taxon>Bacillati</taxon>
        <taxon>Actinomycetota</taxon>
        <taxon>Actinomycetes</taxon>
        <taxon>Micrococcales</taxon>
        <taxon>Microbacteriaceae</taxon>
        <taxon>Leucobacter</taxon>
    </lineage>
</organism>
<keyword evidence="5 8" id="KW-0812">Transmembrane</keyword>
<dbReference type="GO" id="GO:0005886">
    <property type="term" value="C:plasma membrane"/>
    <property type="evidence" value="ECO:0007669"/>
    <property type="project" value="UniProtKB-SubCell"/>
</dbReference>
<dbReference type="PANTHER" id="PTHR32196:SF21">
    <property type="entry name" value="ABC TRANSPORTER PERMEASE PROTEIN YPHD-RELATED"/>
    <property type="match status" value="1"/>
</dbReference>
<evidence type="ECO:0000256" key="2">
    <source>
        <dbReference type="ARBA" id="ARBA00022448"/>
    </source>
</evidence>
<gene>
    <name evidence="9" type="ORF">JD276_05110</name>
</gene>
<dbReference type="CDD" id="cd06579">
    <property type="entry name" value="TM_PBP1_transp_AraH_like"/>
    <property type="match status" value="1"/>
</dbReference>
<dbReference type="Pfam" id="PF02653">
    <property type="entry name" value="BPD_transp_2"/>
    <property type="match status" value="1"/>
</dbReference>
<dbReference type="GO" id="GO:0022857">
    <property type="term" value="F:transmembrane transporter activity"/>
    <property type="evidence" value="ECO:0007669"/>
    <property type="project" value="InterPro"/>
</dbReference>
<comment type="subcellular location">
    <subcellularLocation>
        <location evidence="1">Cell membrane</location>
        <topology evidence="1">Multi-pass membrane protein</topology>
    </subcellularLocation>
</comment>
<dbReference type="RefSeq" id="WP_200114531.1">
    <property type="nucleotide sequence ID" value="NZ_JAEHOH010000006.1"/>
</dbReference>
<keyword evidence="3" id="KW-1003">Cell membrane</keyword>
<dbReference type="EMBL" id="JAEHOH010000006">
    <property type="protein sequence ID" value="MBK0418412.1"/>
    <property type="molecule type" value="Genomic_DNA"/>
</dbReference>
<dbReference type="Proteomes" id="UP000608530">
    <property type="component" value="Unassembled WGS sequence"/>
</dbReference>
<dbReference type="AlphaFoldDB" id="A0A934UUZ1"/>
<name>A0A934UUZ1_9MICO</name>
<dbReference type="PANTHER" id="PTHR32196">
    <property type="entry name" value="ABC TRANSPORTER PERMEASE PROTEIN YPHD-RELATED-RELATED"/>
    <property type="match status" value="1"/>
</dbReference>